<keyword evidence="2" id="KW-1185">Reference proteome</keyword>
<dbReference type="EMBL" id="JAGFNK010000087">
    <property type="protein sequence ID" value="KAI9508544.1"/>
    <property type="molecule type" value="Genomic_DNA"/>
</dbReference>
<evidence type="ECO:0000313" key="2">
    <source>
        <dbReference type="Proteomes" id="UP001207468"/>
    </source>
</evidence>
<evidence type="ECO:0000313" key="1">
    <source>
        <dbReference type="EMBL" id="KAI9508544.1"/>
    </source>
</evidence>
<accession>A0ACC0UBS8</accession>
<protein>
    <submittedName>
        <fullName evidence="1">Uncharacterized protein</fullName>
    </submittedName>
</protein>
<gene>
    <name evidence="1" type="ORF">F5148DRAFT_1195363</name>
</gene>
<sequence>MNTTLAVLKERLQNIEERVQNIQDDVAFLRRHVEEMPILLANSQAGTRGRLYNPTIALVGGWAPLMEAPNPVNRDALFMFTVNECVASARNLGLPPLPPGTPVAERRRQIARRIGVAII</sequence>
<reference evidence="1" key="1">
    <citation type="submission" date="2021-03" db="EMBL/GenBank/DDBJ databases">
        <title>Evolutionary priming and transition to the ectomycorrhizal habit in an iconic lineage of mushroom-forming fungi: is preadaptation a requirement?</title>
        <authorList>
            <consortium name="DOE Joint Genome Institute"/>
            <person name="Looney B.P."/>
            <person name="Miyauchi S."/>
            <person name="Morin E."/>
            <person name="Drula E."/>
            <person name="Courty P.E."/>
            <person name="Chicoki N."/>
            <person name="Fauchery L."/>
            <person name="Kohler A."/>
            <person name="Kuo A."/>
            <person name="LaButti K."/>
            <person name="Pangilinan J."/>
            <person name="Lipzen A."/>
            <person name="Riley R."/>
            <person name="Andreopoulos W."/>
            <person name="He G."/>
            <person name="Johnson J."/>
            <person name="Barry K.W."/>
            <person name="Grigoriev I.V."/>
            <person name="Nagy L."/>
            <person name="Hibbett D."/>
            <person name="Henrissat B."/>
            <person name="Matheny P.B."/>
            <person name="Labbe J."/>
            <person name="Martin A.F."/>
        </authorList>
    </citation>
    <scope>NUCLEOTIDE SEQUENCE</scope>
    <source>
        <strain evidence="1">BPL698</strain>
    </source>
</reference>
<dbReference type="Proteomes" id="UP001207468">
    <property type="component" value="Unassembled WGS sequence"/>
</dbReference>
<proteinExistence type="predicted"/>
<organism evidence="1 2">
    <name type="scientific">Russula earlei</name>
    <dbReference type="NCBI Taxonomy" id="71964"/>
    <lineage>
        <taxon>Eukaryota</taxon>
        <taxon>Fungi</taxon>
        <taxon>Dikarya</taxon>
        <taxon>Basidiomycota</taxon>
        <taxon>Agaricomycotina</taxon>
        <taxon>Agaricomycetes</taxon>
        <taxon>Russulales</taxon>
        <taxon>Russulaceae</taxon>
        <taxon>Russula</taxon>
    </lineage>
</organism>
<comment type="caution">
    <text evidence="1">The sequence shown here is derived from an EMBL/GenBank/DDBJ whole genome shotgun (WGS) entry which is preliminary data.</text>
</comment>
<name>A0ACC0UBS8_9AGAM</name>